<feature type="transmembrane region" description="Helical" evidence="1">
    <location>
        <begin position="7"/>
        <end position="31"/>
    </location>
</feature>
<organism evidence="2 3">
    <name type="scientific">Veillonella magna</name>
    <dbReference type="NCBI Taxonomy" id="464322"/>
    <lineage>
        <taxon>Bacteria</taxon>
        <taxon>Bacillati</taxon>
        <taxon>Bacillota</taxon>
        <taxon>Negativicutes</taxon>
        <taxon>Veillonellales</taxon>
        <taxon>Veillonellaceae</taxon>
        <taxon>Veillonella</taxon>
    </lineage>
</organism>
<keyword evidence="1" id="KW-0812">Transmembrane</keyword>
<keyword evidence="1" id="KW-0472">Membrane</keyword>
<dbReference type="PIRSF" id="PIRSF003203">
    <property type="entry name" value="AzlD"/>
    <property type="match status" value="1"/>
</dbReference>
<evidence type="ECO:0000313" key="3">
    <source>
        <dbReference type="Proteomes" id="UP000707138"/>
    </source>
</evidence>
<dbReference type="Pfam" id="PF05437">
    <property type="entry name" value="AzlD"/>
    <property type="match status" value="1"/>
</dbReference>
<dbReference type="InterPro" id="IPR008407">
    <property type="entry name" value="Brnchd-chn_aa_trnsp_AzlD"/>
</dbReference>
<protein>
    <submittedName>
        <fullName evidence="2">AzlD domain-containing protein</fullName>
    </submittedName>
</protein>
<feature type="transmembrane region" description="Helical" evidence="1">
    <location>
        <begin position="67"/>
        <end position="85"/>
    </location>
</feature>
<evidence type="ECO:0000256" key="1">
    <source>
        <dbReference type="SAM" id="Phobius"/>
    </source>
</evidence>
<dbReference type="Proteomes" id="UP000707138">
    <property type="component" value="Unassembled WGS sequence"/>
</dbReference>
<feature type="transmembrane region" description="Helical" evidence="1">
    <location>
        <begin position="43"/>
        <end position="61"/>
    </location>
</feature>
<accession>A0ABS2GJ17</accession>
<feature type="transmembrane region" description="Helical" evidence="1">
    <location>
        <begin position="92"/>
        <end position="111"/>
    </location>
</feature>
<comment type="caution">
    <text evidence="2">The sequence shown here is derived from an EMBL/GenBank/DDBJ whole genome shotgun (WGS) entry which is preliminary data.</text>
</comment>
<sequence length="112" mass="12223">MIQHLDWHVYATIAVVVLGTILTRVISFVLFANRAKPPAVVQYLGDVLPGAVMGLLVVYSLKDLTVTSYPYGIPEAIALGVLVILHVYKRNLLLSIAVGTILYMVLVQTVFA</sequence>
<keyword evidence="1" id="KW-1133">Transmembrane helix</keyword>
<evidence type="ECO:0000313" key="2">
    <source>
        <dbReference type="EMBL" id="MBM6913398.1"/>
    </source>
</evidence>
<name>A0ABS2GJ17_9FIRM</name>
<gene>
    <name evidence="2" type="ORF">H6A01_08705</name>
</gene>
<dbReference type="RefSeq" id="WP_205088322.1">
    <property type="nucleotide sequence ID" value="NZ_JACJLA010000019.1"/>
</dbReference>
<dbReference type="EMBL" id="JACJLA010000019">
    <property type="protein sequence ID" value="MBM6913398.1"/>
    <property type="molecule type" value="Genomic_DNA"/>
</dbReference>
<keyword evidence="3" id="KW-1185">Reference proteome</keyword>
<reference evidence="2 3" key="1">
    <citation type="journal article" date="2021" name="Sci. Rep.">
        <title>The distribution of antibiotic resistance genes in chicken gut microbiota commensals.</title>
        <authorList>
            <person name="Juricova H."/>
            <person name="Matiasovicova J."/>
            <person name="Kubasova T."/>
            <person name="Cejkova D."/>
            <person name="Rychlik I."/>
        </authorList>
    </citation>
    <scope>NUCLEOTIDE SEQUENCE [LARGE SCALE GENOMIC DNA]</scope>
    <source>
        <strain evidence="2 3">An537</strain>
    </source>
</reference>
<proteinExistence type="predicted"/>